<evidence type="ECO:0000313" key="11">
    <source>
        <dbReference type="EMBL" id="KAJ8772814.1"/>
    </source>
</evidence>
<keyword evidence="6" id="KW-0732">Signal</keyword>
<evidence type="ECO:0000256" key="2">
    <source>
        <dbReference type="ARBA" id="ARBA00004115"/>
    </source>
</evidence>
<accession>A0AAV8U3W7</accession>
<dbReference type="PANTHER" id="PTHR21049">
    <property type="entry name" value="RIBOPHORIN I"/>
    <property type="match status" value="1"/>
</dbReference>
<keyword evidence="9 10" id="KW-0472">Membrane</keyword>
<keyword evidence="7 10" id="KW-0256">Endoplasmic reticulum</keyword>
<evidence type="ECO:0000256" key="1">
    <source>
        <dbReference type="ARBA" id="ARBA00002791"/>
    </source>
</evidence>
<comment type="similarity">
    <text evidence="4 10">Belongs to the OST1 family.</text>
</comment>
<feature type="transmembrane region" description="Helical" evidence="10">
    <location>
        <begin position="240"/>
        <end position="259"/>
    </location>
</feature>
<evidence type="ECO:0000313" key="12">
    <source>
        <dbReference type="Proteomes" id="UP001159364"/>
    </source>
</evidence>
<comment type="subunit">
    <text evidence="10">Component of the oligosaccharyltransferase (OST) complex.</text>
</comment>
<comment type="caution">
    <text evidence="11">The sequence shown here is derived from an EMBL/GenBank/DDBJ whole genome shotgun (WGS) entry which is preliminary data.</text>
</comment>
<comment type="function">
    <text evidence="1 10">Subunit of the oligosaccharyl transferase (OST) complex that catalyzes the initial transfer of a defined glycan (Glc(3)Man(9)GlcNAc(2) in eukaryotes) from the lipid carrier dolichol-pyrophosphate to an asparagine residue within an Asn-X-Ser/Thr consensus motif in nascent polypeptide chains, the first step in protein N-glycosylation. N-glycosylation occurs cotranslationally and the complex associates with the Sec61 complex at the channel-forming translocon complex that mediates protein translocation across the endoplasmic reticulum (ER). All subunits are required for a maximal enzyme activity.</text>
</comment>
<comment type="pathway">
    <text evidence="3 10">Protein modification; protein glycosylation.</text>
</comment>
<evidence type="ECO:0000256" key="6">
    <source>
        <dbReference type="ARBA" id="ARBA00022729"/>
    </source>
</evidence>
<dbReference type="PANTHER" id="PTHR21049:SF0">
    <property type="entry name" value="DOLICHYL-DIPHOSPHOOLIGOSACCHARIDE--PROTEIN GLYCOSYLTRANSFERASE SUBUNIT 1"/>
    <property type="match status" value="1"/>
</dbReference>
<keyword evidence="5 10" id="KW-0812">Transmembrane</keyword>
<comment type="subcellular location">
    <subcellularLocation>
        <location evidence="2 10">Endoplasmic reticulum membrane</location>
        <topology evidence="2 10">Single-pass type I membrane protein</topology>
    </subcellularLocation>
</comment>
<keyword evidence="12" id="KW-1185">Reference proteome</keyword>
<evidence type="ECO:0000256" key="4">
    <source>
        <dbReference type="ARBA" id="ARBA00008905"/>
    </source>
</evidence>
<dbReference type="Pfam" id="PF04597">
    <property type="entry name" value="Ribophorin_I"/>
    <property type="match status" value="3"/>
</dbReference>
<evidence type="ECO:0000256" key="7">
    <source>
        <dbReference type="ARBA" id="ARBA00022824"/>
    </source>
</evidence>
<organism evidence="11 12">
    <name type="scientific">Erythroxylum novogranatense</name>
    <dbReference type="NCBI Taxonomy" id="1862640"/>
    <lineage>
        <taxon>Eukaryota</taxon>
        <taxon>Viridiplantae</taxon>
        <taxon>Streptophyta</taxon>
        <taxon>Embryophyta</taxon>
        <taxon>Tracheophyta</taxon>
        <taxon>Spermatophyta</taxon>
        <taxon>Magnoliopsida</taxon>
        <taxon>eudicotyledons</taxon>
        <taxon>Gunneridae</taxon>
        <taxon>Pentapetalae</taxon>
        <taxon>rosids</taxon>
        <taxon>fabids</taxon>
        <taxon>Malpighiales</taxon>
        <taxon>Erythroxylaceae</taxon>
        <taxon>Erythroxylum</taxon>
    </lineage>
</organism>
<dbReference type="InterPro" id="IPR007676">
    <property type="entry name" value="Ribophorin_I"/>
</dbReference>
<proteinExistence type="inferred from homology"/>
<dbReference type="EMBL" id="JAIWQS010000002">
    <property type="protein sequence ID" value="KAJ8772814.1"/>
    <property type="molecule type" value="Genomic_DNA"/>
</dbReference>
<dbReference type="GO" id="GO:0008250">
    <property type="term" value="C:oligosaccharyltransferase complex"/>
    <property type="evidence" value="ECO:0007669"/>
    <property type="project" value="UniProtKB-UniRule"/>
</dbReference>
<name>A0AAV8U3W7_9ROSI</name>
<protein>
    <recommendedName>
        <fullName evidence="10">Dolichyl-diphosphooligosaccharide--protein glycosyltransferase subunit 1</fullName>
    </recommendedName>
</protein>
<evidence type="ECO:0000256" key="10">
    <source>
        <dbReference type="RuleBase" id="RU361143"/>
    </source>
</evidence>
<sequence length="415" mass="47268">MKSSSVSLAVEVANPKGMPPALSFYSVSLPKPMSKGKSLNLDVLAVFTHSLQPFPQEITQADIQLVSRLESYTKLEHTKANVSEIKYAPYENLPPFSYMPIAIENSHWGNMQVTELYNIFHGGARSKGEFSKLDYQVRPDIQGASVFRHFLAKLPPRAHSIYYSYEIGNISTSYLWDDSKKVVLPEGSKDLSVSTPTPISHLDIVGRPFVLKKSNVVPEHNQYFQAYYRFNELSLIREPFMLISGFFFMSVACIVYVPINLSISKSFYLTKLQLEDFYLYNHSKLSIQQVESTINQCLETHEKLEASLHDPSRTGDVQACKTTRKTADSYLKEHAKGLKPLLSFLQSSPPAADILQKEWKFTGRDMDARVAPLQQKILTLKQEVEELLIRYKFKWCGCLSIDSKFCYFLGYTQMS</sequence>
<evidence type="ECO:0000256" key="5">
    <source>
        <dbReference type="ARBA" id="ARBA00022692"/>
    </source>
</evidence>
<evidence type="ECO:0000256" key="3">
    <source>
        <dbReference type="ARBA" id="ARBA00004922"/>
    </source>
</evidence>
<evidence type="ECO:0000256" key="8">
    <source>
        <dbReference type="ARBA" id="ARBA00022989"/>
    </source>
</evidence>
<dbReference type="Proteomes" id="UP001159364">
    <property type="component" value="Linkage Group LG02"/>
</dbReference>
<dbReference type="GO" id="GO:0018279">
    <property type="term" value="P:protein N-linked glycosylation via asparagine"/>
    <property type="evidence" value="ECO:0007669"/>
    <property type="project" value="TreeGrafter"/>
</dbReference>
<keyword evidence="8 10" id="KW-1133">Transmembrane helix</keyword>
<evidence type="ECO:0000256" key="9">
    <source>
        <dbReference type="ARBA" id="ARBA00023136"/>
    </source>
</evidence>
<reference evidence="11 12" key="1">
    <citation type="submission" date="2021-09" db="EMBL/GenBank/DDBJ databases">
        <title>Genomic insights and catalytic innovation underlie evolution of tropane alkaloids biosynthesis.</title>
        <authorList>
            <person name="Wang Y.-J."/>
            <person name="Tian T."/>
            <person name="Huang J.-P."/>
            <person name="Huang S.-X."/>
        </authorList>
    </citation>
    <scope>NUCLEOTIDE SEQUENCE [LARGE SCALE GENOMIC DNA]</scope>
    <source>
        <strain evidence="11">KIB-2018</strain>
        <tissue evidence="11">Leaf</tissue>
    </source>
</reference>
<dbReference type="AlphaFoldDB" id="A0AAV8U3W7"/>
<gene>
    <name evidence="11" type="ORF">K2173_027991</name>
</gene>